<protein>
    <recommendedName>
        <fullName evidence="4">Glycosyltransferase RgtA/B/C/D-like domain-containing protein</fullName>
    </recommendedName>
</protein>
<keyword evidence="1" id="KW-0472">Membrane</keyword>
<gene>
    <name evidence="2" type="ORF">HMPREF9456_03232</name>
</gene>
<sequence>MNNKNISLSFIALIAFLIIYPINYYYPLLADDFSYSFVFNENKRIENLFDIVTSQLNHYEIWGGRTVVHTIAQLLLMIDFRISSIFNALAYIILIYSIYRISITNSKLTIYSSISLLLLIHVFIWFLQPEFCSNVIWKTGSANYLWGSLIVIMFMYPYYNYINIRLYKESNVRAILFFLCGIVAGWTNENLGIALIMFILSTIILCKYYKIKIPKWSIIGLTGTIIGYAFMILAPGNYKRADIIIQEYNKQGLAEHDIPLYILQVAINHFQSYILPLLIIWAIALLIFLFTNRRERKNMVLNSLLFILSGLFSFFIMILSPTFPKRALFGTIILIIIAIAILVCNINLKIKYSKLTYAIVIVFMTCIFSYDYARKLITIKEVHDFWELRTTYLEDQKKKGVRDIVYRDKLKQYHSKYGFSDLSSDPHVWWNTDYARYYNINSVAVISD</sequence>
<dbReference type="HOGENOM" id="CLU_031696_0_0_10"/>
<proteinExistence type="predicted"/>
<keyword evidence="3" id="KW-1185">Reference proteome</keyword>
<feature type="transmembrane region" description="Helical" evidence="1">
    <location>
        <begin position="216"/>
        <end position="234"/>
    </location>
</feature>
<evidence type="ECO:0000313" key="2">
    <source>
        <dbReference type="EMBL" id="EGK04762.1"/>
    </source>
</evidence>
<evidence type="ECO:0008006" key="4">
    <source>
        <dbReference type="Google" id="ProtNLM"/>
    </source>
</evidence>
<dbReference type="eggNOG" id="ENOG502ZYNN">
    <property type="taxonomic scope" value="Bacteria"/>
</dbReference>
<evidence type="ECO:0000313" key="3">
    <source>
        <dbReference type="Proteomes" id="UP000006420"/>
    </source>
</evidence>
<keyword evidence="1" id="KW-1133">Transmembrane helix</keyword>
<dbReference type="AlphaFoldDB" id="F8X4S3"/>
<feature type="transmembrane region" description="Helical" evidence="1">
    <location>
        <begin position="273"/>
        <end position="291"/>
    </location>
</feature>
<evidence type="ECO:0000256" key="1">
    <source>
        <dbReference type="SAM" id="Phobius"/>
    </source>
</evidence>
<dbReference type="InterPro" id="IPR045691">
    <property type="entry name" value="DUF6056"/>
</dbReference>
<dbReference type="OrthoDB" id="996251at2"/>
<feature type="transmembrane region" description="Helical" evidence="1">
    <location>
        <begin position="71"/>
        <end position="96"/>
    </location>
</feature>
<reference evidence="2 3" key="1">
    <citation type="submission" date="2011-04" db="EMBL/GenBank/DDBJ databases">
        <title>The Genome Sequence of Dysgonomonas mossii DSM 22836.</title>
        <authorList>
            <consortium name="The Broad Institute Genome Sequencing Platform"/>
            <person name="Earl A."/>
            <person name="Ward D."/>
            <person name="Feldgarden M."/>
            <person name="Gevers D."/>
            <person name="Pudlo N."/>
            <person name="Martens E."/>
            <person name="Allen-Vercoe E."/>
            <person name="Young S.K."/>
            <person name="Zeng Q."/>
            <person name="Gargeya S."/>
            <person name="Fitzgerald M."/>
            <person name="Haas B."/>
            <person name="Abouelleil A."/>
            <person name="Alvarado L."/>
            <person name="Arachchi H.M."/>
            <person name="Berlin A."/>
            <person name="Brown A."/>
            <person name="Chapman S.B."/>
            <person name="Chen Z."/>
            <person name="Dunbar C."/>
            <person name="Freedman E."/>
            <person name="Gearin G."/>
            <person name="Gellesch M."/>
            <person name="Goldberg J."/>
            <person name="Griggs A."/>
            <person name="Gujja S."/>
            <person name="Heiman D."/>
            <person name="Howarth C."/>
            <person name="Larson L."/>
            <person name="Lui A."/>
            <person name="MacDonald P.J.P."/>
            <person name="Mehta T."/>
            <person name="Montmayeur A."/>
            <person name="Murphy C."/>
            <person name="Neiman D."/>
            <person name="Pearson M."/>
            <person name="Priest M."/>
            <person name="Roberts A."/>
            <person name="Saif S."/>
            <person name="Shea T."/>
            <person name="Shenoy N."/>
            <person name="Sisk P."/>
            <person name="Stolte C."/>
            <person name="Sykes S."/>
            <person name="Yandava C."/>
            <person name="Wortman J."/>
            <person name="Nusbaum C."/>
            <person name="Birren B."/>
        </authorList>
    </citation>
    <scope>NUCLEOTIDE SEQUENCE [LARGE SCALE GENOMIC DNA]</scope>
    <source>
        <strain evidence="2 3">DSM 22836</strain>
    </source>
</reference>
<name>F8X4S3_9BACT</name>
<organism evidence="2 3">
    <name type="scientific">Dysgonomonas mossii DSM 22836</name>
    <dbReference type="NCBI Taxonomy" id="742767"/>
    <lineage>
        <taxon>Bacteria</taxon>
        <taxon>Pseudomonadati</taxon>
        <taxon>Bacteroidota</taxon>
        <taxon>Bacteroidia</taxon>
        <taxon>Bacteroidales</taxon>
        <taxon>Dysgonomonadaceae</taxon>
        <taxon>Dysgonomonas</taxon>
    </lineage>
</organism>
<accession>F8X4S3</accession>
<dbReference type="RefSeq" id="WP_006844598.1">
    <property type="nucleotide sequence ID" value="NZ_AQWJ01000011.1"/>
</dbReference>
<dbReference type="Pfam" id="PF19528">
    <property type="entry name" value="DUF6056"/>
    <property type="match status" value="1"/>
</dbReference>
<comment type="caution">
    <text evidence="2">The sequence shown here is derived from an EMBL/GenBank/DDBJ whole genome shotgun (WGS) entry which is preliminary data.</text>
</comment>
<feature type="transmembrane region" description="Helical" evidence="1">
    <location>
        <begin position="303"/>
        <end position="321"/>
    </location>
</feature>
<feature type="transmembrane region" description="Helical" evidence="1">
    <location>
        <begin position="171"/>
        <end position="187"/>
    </location>
</feature>
<feature type="transmembrane region" description="Helical" evidence="1">
    <location>
        <begin position="7"/>
        <end position="26"/>
    </location>
</feature>
<dbReference type="Proteomes" id="UP000006420">
    <property type="component" value="Unassembled WGS sequence"/>
</dbReference>
<feature type="transmembrane region" description="Helical" evidence="1">
    <location>
        <begin position="108"/>
        <end position="127"/>
    </location>
</feature>
<feature type="transmembrane region" description="Helical" evidence="1">
    <location>
        <begin position="355"/>
        <end position="373"/>
    </location>
</feature>
<dbReference type="GeneID" id="78083831"/>
<feature type="transmembrane region" description="Helical" evidence="1">
    <location>
        <begin position="142"/>
        <end position="159"/>
    </location>
</feature>
<dbReference type="STRING" id="742767.HMPREF9456_03232"/>
<keyword evidence="1" id="KW-0812">Transmembrane</keyword>
<feature type="transmembrane region" description="Helical" evidence="1">
    <location>
        <begin position="193"/>
        <end position="209"/>
    </location>
</feature>
<feature type="transmembrane region" description="Helical" evidence="1">
    <location>
        <begin position="327"/>
        <end position="348"/>
    </location>
</feature>
<dbReference type="EMBL" id="ADLW01000020">
    <property type="protein sequence ID" value="EGK04762.1"/>
    <property type="molecule type" value="Genomic_DNA"/>
</dbReference>